<gene>
    <name evidence="1" type="ORF">P5G50_05130</name>
</gene>
<evidence type="ECO:0000313" key="1">
    <source>
        <dbReference type="EMBL" id="MDN4613830.1"/>
    </source>
</evidence>
<dbReference type="RefSeq" id="WP_301210244.1">
    <property type="nucleotide sequence ID" value="NZ_JAROCF010000001.1"/>
</dbReference>
<sequence>MDPHDLAAGLLDRAVADQQASHRVGAGIDVPAVRAEVRRLARERGVRIRTGIVGDALVVVRADADLWHEPVAVMREKLEPGEPGEPGEPV</sequence>
<proteinExistence type="predicted"/>
<comment type="caution">
    <text evidence="1">The sequence shown here is derived from an EMBL/GenBank/DDBJ whole genome shotgun (WGS) entry which is preliminary data.</text>
</comment>
<dbReference type="EMBL" id="JAROCF010000001">
    <property type="protein sequence ID" value="MDN4613830.1"/>
    <property type="molecule type" value="Genomic_DNA"/>
</dbReference>
<accession>A0ABT8K8N3</accession>
<dbReference type="Proteomes" id="UP001174208">
    <property type="component" value="Unassembled WGS sequence"/>
</dbReference>
<protein>
    <submittedName>
        <fullName evidence="1">Uncharacterized protein</fullName>
    </submittedName>
</protein>
<evidence type="ECO:0000313" key="2">
    <source>
        <dbReference type="Proteomes" id="UP001174208"/>
    </source>
</evidence>
<organism evidence="1 2">
    <name type="scientific">Leifsonia williamsii</name>
    <dbReference type="NCBI Taxonomy" id="3035919"/>
    <lineage>
        <taxon>Bacteria</taxon>
        <taxon>Bacillati</taxon>
        <taxon>Actinomycetota</taxon>
        <taxon>Actinomycetes</taxon>
        <taxon>Micrococcales</taxon>
        <taxon>Microbacteriaceae</taxon>
        <taxon>Leifsonia</taxon>
    </lineage>
</organism>
<reference evidence="1" key="1">
    <citation type="submission" date="2023-06" db="EMBL/GenBank/DDBJ databases">
        <title>MT1 and MT2 Draft Genomes of Novel Species.</title>
        <authorList>
            <person name="Venkateswaran K."/>
        </authorList>
    </citation>
    <scope>NUCLEOTIDE SEQUENCE</scope>
    <source>
        <strain evidence="1">F6_8S_P_1B</strain>
    </source>
</reference>
<keyword evidence="2" id="KW-1185">Reference proteome</keyword>
<name>A0ABT8K8N3_9MICO</name>